<keyword evidence="5 9" id="KW-0235">DNA replication</keyword>
<keyword evidence="8 9" id="KW-0238">DNA-binding</keyword>
<evidence type="ECO:0000256" key="8">
    <source>
        <dbReference type="ARBA" id="ARBA00023125"/>
    </source>
</evidence>
<evidence type="ECO:0000256" key="11">
    <source>
        <dbReference type="SAM" id="MobiDB-lite"/>
    </source>
</evidence>
<evidence type="ECO:0000256" key="3">
    <source>
        <dbReference type="ARBA" id="ARBA00020170"/>
    </source>
</evidence>
<dbReference type="PROSITE" id="PS00618">
    <property type="entry name" value="RECF_2"/>
    <property type="match status" value="1"/>
</dbReference>
<dbReference type="GO" id="GO:0003697">
    <property type="term" value="F:single-stranded DNA binding"/>
    <property type="evidence" value="ECO:0007669"/>
    <property type="project" value="UniProtKB-UniRule"/>
</dbReference>
<keyword evidence="9 10" id="KW-0234">DNA repair</keyword>
<dbReference type="GO" id="GO:0006260">
    <property type="term" value="P:DNA replication"/>
    <property type="evidence" value="ECO:0007669"/>
    <property type="project" value="UniProtKB-UniRule"/>
</dbReference>
<dbReference type="SUPFAM" id="SSF52540">
    <property type="entry name" value="P-loop containing nucleoside triphosphate hydrolases"/>
    <property type="match status" value="1"/>
</dbReference>
<dbReference type="GO" id="GO:0006302">
    <property type="term" value="P:double-strand break repair"/>
    <property type="evidence" value="ECO:0007669"/>
    <property type="project" value="TreeGrafter"/>
</dbReference>
<dbReference type="InterPro" id="IPR027417">
    <property type="entry name" value="P-loop_NTPase"/>
</dbReference>
<reference evidence="14" key="1">
    <citation type="submission" date="2017-05" db="EMBL/GenBank/DDBJ databases">
        <authorList>
            <person name="Macchi M."/>
            <person name="Festa S."/>
            <person name="Coppotelli B.M."/>
            <person name="Morelli I.S."/>
        </authorList>
    </citation>
    <scope>NUCLEOTIDE SEQUENCE [LARGE SCALE GENOMIC DNA]</scope>
    <source>
        <strain evidence="14">I</strain>
    </source>
</reference>
<protein>
    <recommendedName>
        <fullName evidence="3 9">DNA replication and repair protein RecF</fullName>
    </recommendedName>
</protein>
<dbReference type="HAMAP" id="MF_00365">
    <property type="entry name" value="RecF"/>
    <property type="match status" value="1"/>
</dbReference>
<dbReference type="GO" id="GO:0000731">
    <property type="term" value="P:DNA synthesis involved in DNA repair"/>
    <property type="evidence" value="ECO:0007669"/>
    <property type="project" value="TreeGrafter"/>
</dbReference>
<dbReference type="InterPro" id="IPR003593">
    <property type="entry name" value="AAA+_ATPase"/>
</dbReference>
<organism evidence="13 14">
    <name type="scientific">Inquilinus limosus</name>
    <dbReference type="NCBI Taxonomy" id="171674"/>
    <lineage>
        <taxon>Bacteria</taxon>
        <taxon>Pseudomonadati</taxon>
        <taxon>Pseudomonadota</taxon>
        <taxon>Alphaproteobacteria</taxon>
        <taxon>Rhodospirillales</taxon>
        <taxon>Rhodospirillaceae</taxon>
        <taxon>Inquilinus</taxon>
    </lineage>
</organism>
<dbReference type="Pfam" id="PF02463">
    <property type="entry name" value="SMC_N"/>
    <property type="match status" value="1"/>
</dbReference>
<feature type="binding site" evidence="9">
    <location>
        <begin position="55"/>
        <end position="62"/>
    </location>
    <ligand>
        <name>ATP</name>
        <dbReference type="ChEBI" id="CHEBI:30616"/>
    </ligand>
</feature>
<dbReference type="STRING" id="1122125.GCA_000423185_03927"/>
<evidence type="ECO:0000256" key="1">
    <source>
        <dbReference type="ARBA" id="ARBA00004496"/>
    </source>
</evidence>
<evidence type="ECO:0000256" key="7">
    <source>
        <dbReference type="ARBA" id="ARBA00022840"/>
    </source>
</evidence>
<evidence type="ECO:0000256" key="9">
    <source>
        <dbReference type="HAMAP-Rule" id="MF_00365"/>
    </source>
</evidence>
<evidence type="ECO:0000313" key="14">
    <source>
        <dbReference type="Proteomes" id="UP000196655"/>
    </source>
</evidence>
<dbReference type="Proteomes" id="UP000196655">
    <property type="component" value="Unassembled WGS sequence"/>
</dbReference>
<keyword evidence="6 9" id="KW-0547">Nucleotide-binding</keyword>
<evidence type="ECO:0000256" key="10">
    <source>
        <dbReference type="RuleBase" id="RU000578"/>
    </source>
</evidence>
<sequence length="399" mass="42592">MSQDPMPEQAAASSGRPSPSGAGARIAVTRLVLTEFRCYGQLRIELDPRPVVLTGPNGAGKTNLLEAVSFLSPGRGLRRAPLPEVTRRQAAAGAGWAVAAHLLTPTGEIRLGTQLEPGEGRRAVQIDGRPAQSQTALGARAPMVWLTPQMDRLFGDAASQRRRFLDRLVFGFHPDHAGQLGAYEKAMRERNRLLKDGRPDPAWLAALEDTMATSGTAVAAARRELVARLRGAESLMIEGPFPRADLAIDGRIEAWLDGRPAVDAEEAFRSLLCDNRRIDAAAGAATEGPHRSDLSVHHRSKAMPAAQCSTGEQKALLIGIVLANARLLAGERGAPPLLLLDEVAAHLDEARRVALYEEILALGAQAWMTGTDPALFAPLGNRAHHLGVDDARVAARGAD</sequence>
<dbReference type="AlphaFoldDB" id="A0A211ZT81"/>
<dbReference type="Gene3D" id="3.40.50.300">
    <property type="entry name" value="P-loop containing nucleotide triphosphate hydrolases"/>
    <property type="match status" value="1"/>
</dbReference>
<dbReference type="RefSeq" id="WP_343216359.1">
    <property type="nucleotide sequence ID" value="NZ_NHON01000005.1"/>
</dbReference>
<comment type="caution">
    <text evidence="13">The sequence shown here is derived from an EMBL/GenBank/DDBJ whole genome shotgun (WGS) entry which is preliminary data.</text>
</comment>
<evidence type="ECO:0000256" key="2">
    <source>
        <dbReference type="ARBA" id="ARBA00008016"/>
    </source>
</evidence>
<keyword evidence="7 9" id="KW-0067">ATP-binding</keyword>
<dbReference type="PANTHER" id="PTHR32182">
    <property type="entry name" value="DNA REPLICATION AND REPAIR PROTEIN RECF"/>
    <property type="match status" value="1"/>
</dbReference>
<dbReference type="PROSITE" id="PS00617">
    <property type="entry name" value="RECF_1"/>
    <property type="match status" value="1"/>
</dbReference>
<accession>A0A211ZT81</accession>
<proteinExistence type="inferred from homology"/>
<dbReference type="InterPro" id="IPR001238">
    <property type="entry name" value="DNA-binding_RecF"/>
</dbReference>
<dbReference type="InterPro" id="IPR018078">
    <property type="entry name" value="DNA-binding_RecF_CS"/>
</dbReference>
<dbReference type="GO" id="GO:0005737">
    <property type="term" value="C:cytoplasm"/>
    <property type="evidence" value="ECO:0007669"/>
    <property type="project" value="UniProtKB-SubCell"/>
</dbReference>
<comment type="subcellular location">
    <subcellularLocation>
        <location evidence="1 9 10">Cytoplasm</location>
    </subcellularLocation>
</comment>
<dbReference type="Gene3D" id="1.20.1050.90">
    <property type="entry name" value="RecF/RecN/SMC, N-terminal domain"/>
    <property type="match status" value="1"/>
</dbReference>
<evidence type="ECO:0000256" key="5">
    <source>
        <dbReference type="ARBA" id="ARBA00022705"/>
    </source>
</evidence>
<feature type="compositionally biased region" description="Low complexity" evidence="11">
    <location>
        <begin position="10"/>
        <end position="22"/>
    </location>
</feature>
<feature type="region of interest" description="Disordered" evidence="11">
    <location>
        <begin position="1"/>
        <end position="22"/>
    </location>
</feature>
<evidence type="ECO:0000259" key="12">
    <source>
        <dbReference type="SMART" id="SM00382"/>
    </source>
</evidence>
<keyword evidence="9 10" id="KW-0227">DNA damage</keyword>
<dbReference type="InterPro" id="IPR042174">
    <property type="entry name" value="RecF_2"/>
</dbReference>
<gene>
    <name evidence="9" type="primary">recF</name>
    <name evidence="13" type="ORF">BWR60_04625</name>
</gene>
<dbReference type="NCBIfam" id="TIGR00611">
    <property type="entry name" value="recf"/>
    <property type="match status" value="1"/>
</dbReference>
<dbReference type="GO" id="GO:0009432">
    <property type="term" value="P:SOS response"/>
    <property type="evidence" value="ECO:0007669"/>
    <property type="project" value="UniProtKB-UniRule"/>
</dbReference>
<dbReference type="PANTHER" id="PTHR32182:SF0">
    <property type="entry name" value="DNA REPLICATION AND REPAIR PROTEIN RECF"/>
    <property type="match status" value="1"/>
</dbReference>
<evidence type="ECO:0000313" key="13">
    <source>
        <dbReference type="EMBL" id="OWJ68414.1"/>
    </source>
</evidence>
<keyword evidence="9 10" id="KW-0742">SOS response</keyword>
<comment type="similarity">
    <text evidence="2 9 10">Belongs to the RecF family.</text>
</comment>
<dbReference type="SMART" id="SM00382">
    <property type="entry name" value="AAA"/>
    <property type="match status" value="1"/>
</dbReference>
<dbReference type="EMBL" id="NHON01000005">
    <property type="protein sequence ID" value="OWJ68414.1"/>
    <property type="molecule type" value="Genomic_DNA"/>
</dbReference>
<name>A0A211ZT81_9PROT</name>
<dbReference type="GO" id="GO:0005524">
    <property type="term" value="F:ATP binding"/>
    <property type="evidence" value="ECO:0007669"/>
    <property type="project" value="UniProtKB-UniRule"/>
</dbReference>
<evidence type="ECO:0000256" key="6">
    <source>
        <dbReference type="ARBA" id="ARBA00022741"/>
    </source>
</evidence>
<dbReference type="InterPro" id="IPR003395">
    <property type="entry name" value="RecF/RecN/SMC_N"/>
</dbReference>
<keyword evidence="4 9" id="KW-0963">Cytoplasm</keyword>
<evidence type="ECO:0000256" key="4">
    <source>
        <dbReference type="ARBA" id="ARBA00022490"/>
    </source>
</evidence>
<feature type="domain" description="AAA+ ATPase" evidence="12">
    <location>
        <begin position="47"/>
        <end position="392"/>
    </location>
</feature>
<keyword evidence="14" id="KW-1185">Reference proteome</keyword>
<comment type="function">
    <text evidence="9 10">The RecF protein is involved in DNA metabolism; it is required for DNA replication and normal SOS inducibility. RecF binds preferentially to single-stranded, linear DNA. It also seems to bind ATP.</text>
</comment>